<evidence type="ECO:0000313" key="2">
    <source>
        <dbReference type="Proteomes" id="UP000225358"/>
    </source>
</evidence>
<protein>
    <submittedName>
        <fullName evidence="1">Uncharacterized protein</fullName>
    </submittedName>
</protein>
<evidence type="ECO:0000313" key="1">
    <source>
        <dbReference type="EMBL" id="AOQ27225.1"/>
    </source>
</evidence>
<dbReference type="Proteomes" id="UP000225358">
    <property type="component" value="Segment"/>
</dbReference>
<dbReference type="EMBL" id="KX552041">
    <property type="protein sequence ID" value="AOQ27225.1"/>
    <property type="molecule type" value="Genomic_DNA"/>
</dbReference>
<keyword evidence="2" id="KW-1185">Reference proteome</keyword>
<accession>A0A1D7XF97</accession>
<proteinExistence type="predicted"/>
<name>A0A1D7XF97_9CAUD</name>
<sequence>MAYNYYCIYAHEKKKGDTGTNVYAESESHAKEIGAILLSRWTGNNYSAEDMFAEVDSSIQEDNITTT</sequence>
<gene>
    <name evidence="1" type="ORF">ESCO13_00090</name>
</gene>
<reference evidence="1" key="1">
    <citation type="submission" date="2017-02" db="EMBL/GenBank/DDBJ databases">
        <title>Complete genome sequence of two Escherichia coli phages, vB_EcoM_ ESCO5 and vB_EcoM_ESCO13, which are related to phAPEC8.</title>
        <authorList>
            <person name="Trotereau A."/>
            <person name="Gonnet M."/>
            <person name="Viardot A."/>
            <person name="Lalmanach A.-C."/>
            <person name="Guabiraba R."/>
            <person name="Chanteloup N."/>
            <person name="Schouler C."/>
        </authorList>
    </citation>
    <scope>NUCLEOTIDE SEQUENCE [LARGE SCALE GENOMIC DNA]</scope>
</reference>
<organism evidence="1 2">
    <name type="scientific">Escherichia phage ESCO13</name>
    <dbReference type="NCBI Taxonomy" id="1881104"/>
    <lineage>
        <taxon>Viruses</taxon>
        <taxon>Duplodnaviria</taxon>
        <taxon>Heunggongvirae</taxon>
        <taxon>Uroviricota</taxon>
        <taxon>Caudoviricetes</taxon>
        <taxon>Stephanstirmvirinae</taxon>
        <taxon>Phapecoctavirus</taxon>
        <taxon>Phapecoctavirus ESCO13</taxon>
    </lineage>
</organism>